<sequence>MAKLILLFLVWGSVICLSSGISTENSINGLDLNNFSSGYDPFLLFQQWKNEYNRAYETLEEHDNRFQVFKTNVEYIIEMNSKRKSPHSYTLGLNKFADLKPEEFKNIYLNKMEMPKHHSKMKTVNHSCKNVPASLDWRRKGVVTPVKKQGRCHSCWAFAATGAIEAINAIVTGNLVRLSEQALVDCDPFSNGCEGGWVDRAFEWVINNGGTYTEATYPYAKKNLHCQATKQGKKKAVTIDGYVRVAPSEDALLCASIKQPVTVYLDSTDILFYKEGIYDGAKCSNDPYHVDHAVLIVGYDSKDDQDYWIIKNSWGEDWGENGYIRIKRNIGIPNGLCAINAWNYYPTKSH</sequence>
<evidence type="ECO:0000313" key="2">
    <source>
        <dbReference type="Proteomes" id="UP000828941"/>
    </source>
</evidence>
<keyword evidence="2" id="KW-1185">Reference proteome</keyword>
<proteinExistence type="predicted"/>
<comment type="caution">
    <text evidence="1">The sequence shown here is derived from an EMBL/GenBank/DDBJ whole genome shotgun (WGS) entry which is preliminary data.</text>
</comment>
<evidence type="ECO:0000313" key="1">
    <source>
        <dbReference type="EMBL" id="KAI4298220.1"/>
    </source>
</evidence>
<name>A0ACB9KM19_BAUVA</name>
<protein>
    <submittedName>
        <fullName evidence="1">Uncharacterized protein</fullName>
    </submittedName>
</protein>
<dbReference type="Proteomes" id="UP000828941">
    <property type="component" value="Chromosome 13"/>
</dbReference>
<dbReference type="EMBL" id="CM039438">
    <property type="protein sequence ID" value="KAI4298220.1"/>
    <property type="molecule type" value="Genomic_DNA"/>
</dbReference>
<accession>A0ACB9KM19</accession>
<reference evidence="1 2" key="1">
    <citation type="journal article" date="2022" name="DNA Res.">
        <title>Chromosomal-level genome assembly of the orchid tree Bauhinia variegata (Leguminosae; Cercidoideae) supports the allotetraploid origin hypothesis of Bauhinia.</title>
        <authorList>
            <person name="Zhong Y."/>
            <person name="Chen Y."/>
            <person name="Zheng D."/>
            <person name="Pang J."/>
            <person name="Liu Y."/>
            <person name="Luo S."/>
            <person name="Meng S."/>
            <person name="Qian L."/>
            <person name="Wei D."/>
            <person name="Dai S."/>
            <person name="Zhou R."/>
        </authorList>
    </citation>
    <scope>NUCLEOTIDE SEQUENCE [LARGE SCALE GENOMIC DNA]</scope>
    <source>
        <strain evidence="1">BV-YZ2020</strain>
    </source>
</reference>
<organism evidence="1 2">
    <name type="scientific">Bauhinia variegata</name>
    <name type="common">Purple orchid tree</name>
    <name type="synonym">Phanera variegata</name>
    <dbReference type="NCBI Taxonomy" id="167791"/>
    <lineage>
        <taxon>Eukaryota</taxon>
        <taxon>Viridiplantae</taxon>
        <taxon>Streptophyta</taxon>
        <taxon>Embryophyta</taxon>
        <taxon>Tracheophyta</taxon>
        <taxon>Spermatophyta</taxon>
        <taxon>Magnoliopsida</taxon>
        <taxon>eudicotyledons</taxon>
        <taxon>Gunneridae</taxon>
        <taxon>Pentapetalae</taxon>
        <taxon>rosids</taxon>
        <taxon>fabids</taxon>
        <taxon>Fabales</taxon>
        <taxon>Fabaceae</taxon>
        <taxon>Cercidoideae</taxon>
        <taxon>Cercideae</taxon>
        <taxon>Bauhiniinae</taxon>
        <taxon>Bauhinia</taxon>
    </lineage>
</organism>
<gene>
    <name evidence="1" type="ORF">L6164_031804</name>
</gene>